<proteinExistence type="inferred from homology"/>
<evidence type="ECO:0000313" key="9">
    <source>
        <dbReference type="Proteomes" id="UP000799439"/>
    </source>
</evidence>
<keyword evidence="2 4" id="KW-0378">Hydrolase</keyword>
<evidence type="ECO:0000259" key="7">
    <source>
        <dbReference type="Pfam" id="PF17048"/>
    </source>
</evidence>
<comment type="similarity">
    <text evidence="1 4">Belongs to the neutral ceramidase family.</text>
</comment>
<comment type="catalytic activity">
    <reaction evidence="4">
        <text>an N-acylsphing-4-enine + H2O = sphing-4-enine + a fatty acid</text>
        <dbReference type="Rhea" id="RHEA:20856"/>
        <dbReference type="ChEBI" id="CHEBI:15377"/>
        <dbReference type="ChEBI" id="CHEBI:28868"/>
        <dbReference type="ChEBI" id="CHEBI:52639"/>
        <dbReference type="ChEBI" id="CHEBI:57756"/>
        <dbReference type="EC" id="3.5.1.23"/>
    </reaction>
</comment>
<dbReference type="InterPro" id="IPR006823">
    <property type="entry name" value="Ceramidase_alk"/>
</dbReference>
<dbReference type="Pfam" id="PF17048">
    <property type="entry name" value="Ceramidse_alk_C"/>
    <property type="match status" value="1"/>
</dbReference>
<feature type="binding site" evidence="3">
    <location>
        <position position="239"/>
    </location>
    <ligand>
        <name>Zn(2+)</name>
        <dbReference type="ChEBI" id="CHEBI:29105"/>
    </ligand>
</feature>
<dbReference type="PANTHER" id="PTHR12670:SF1">
    <property type="entry name" value="NEUTRAL CERAMIDASE"/>
    <property type="match status" value="1"/>
</dbReference>
<dbReference type="Proteomes" id="UP000799439">
    <property type="component" value="Unassembled WGS sequence"/>
</dbReference>
<evidence type="ECO:0000256" key="5">
    <source>
        <dbReference type="SAM" id="SignalP"/>
    </source>
</evidence>
<evidence type="ECO:0000256" key="3">
    <source>
        <dbReference type="PIRSR" id="PIRSR606823-2"/>
    </source>
</evidence>
<dbReference type="EC" id="3.5.1.23" evidence="4"/>
<protein>
    <recommendedName>
        <fullName evidence="4">Neutral ceramidase</fullName>
        <ecNumber evidence="4">3.5.1.23</ecNumber>
    </recommendedName>
</protein>
<evidence type="ECO:0000256" key="1">
    <source>
        <dbReference type="ARBA" id="ARBA00009835"/>
    </source>
</evidence>
<name>A0A9P4IYP2_9PEZI</name>
<keyword evidence="9" id="KW-1185">Reference proteome</keyword>
<feature type="signal peptide" evidence="5">
    <location>
        <begin position="1"/>
        <end position="20"/>
    </location>
</feature>
<keyword evidence="3" id="KW-0479">Metal-binding</keyword>
<dbReference type="GO" id="GO:0046872">
    <property type="term" value="F:metal ion binding"/>
    <property type="evidence" value="ECO:0007669"/>
    <property type="project" value="UniProtKB-KW"/>
</dbReference>
<dbReference type="GO" id="GO:0005576">
    <property type="term" value="C:extracellular region"/>
    <property type="evidence" value="ECO:0007669"/>
    <property type="project" value="TreeGrafter"/>
</dbReference>
<organism evidence="8 9">
    <name type="scientific">Myriangium duriaei CBS 260.36</name>
    <dbReference type="NCBI Taxonomy" id="1168546"/>
    <lineage>
        <taxon>Eukaryota</taxon>
        <taxon>Fungi</taxon>
        <taxon>Dikarya</taxon>
        <taxon>Ascomycota</taxon>
        <taxon>Pezizomycotina</taxon>
        <taxon>Dothideomycetes</taxon>
        <taxon>Dothideomycetidae</taxon>
        <taxon>Myriangiales</taxon>
        <taxon>Myriangiaceae</taxon>
        <taxon>Myriangium</taxon>
    </lineage>
</organism>
<gene>
    <name evidence="8" type="ORF">K461DRAFT_259509</name>
</gene>
<keyword evidence="4" id="KW-0443">Lipid metabolism</keyword>
<keyword evidence="3" id="KW-0862">Zinc</keyword>
<feature type="binding site" evidence="3">
    <location>
        <position position="527"/>
    </location>
    <ligand>
        <name>Zn(2+)</name>
        <dbReference type="ChEBI" id="CHEBI:29105"/>
    </ligand>
</feature>
<evidence type="ECO:0000256" key="4">
    <source>
        <dbReference type="RuleBase" id="RU366019"/>
    </source>
</evidence>
<dbReference type="OrthoDB" id="191371at2759"/>
<dbReference type="EMBL" id="ML996089">
    <property type="protein sequence ID" value="KAF2150905.1"/>
    <property type="molecule type" value="Genomic_DNA"/>
</dbReference>
<comment type="cofactor">
    <cofactor evidence="3">
        <name>Zn(2+)</name>
        <dbReference type="ChEBI" id="CHEBI:29105"/>
    </cofactor>
    <text evidence="3">Binds 1 zinc ion per subunit.</text>
</comment>
<evidence type="ECO:0000256" key="2">
    <source>
        <dbReference type="ARBA" id="ARBA00022801"/>
    </source>
</evidence>
<reference evidence="8" key="1">
    <citation type="journal article" date="2020" name="Stud. Mycol.">
        <title>101 Dothideomycetes genomes: a test case for predicting lifestyles and emergence of pathogens.</title>
        <authorList>
            <person name="Haridas S."/>
            <person name="Albert R."/>
            <person name="Binder M."/>
            <person name="Bloem J."/>
            <person name="Labutti K."/>
            <person name="Salamov A."/>
            <person name="Andreopoulos B."/>
            <person name="Baker S."/>
            <person name="Barry K."/>
            <person name="Bills G."/>
            <person name="Bluhm B."/>
            <person name="Cannon C."/>
            <person name="Castanera R."/>
            <person name="Culley D."/>
            <person name="Daum C."/>
            <person name="Ezra D."/>
            <person name="Gonzalez J."/>
            <person name="Henrissat B."/>
            <person name="Kuo A."/>
            <person name="Liang C."/>
            <person name="Lipzen A."/>
            <person name="Lutzoni F."/>
            <person name="Magnuson J."/>
            <person name="Mondo S."/>
            <person name="Nolan M."/>
            <person name="Ohm R."/>
            <person name="Pangilinan J."/>
            <person name="Park H.-J."/>
            <person name="Ramirez L."/>
            <person name="Alfaro M."/>
            <person name="Sun H."/>
            <person name="Tritt A."/>
            <person name="Yoshinaga Y."/>
            <person name="Zwiers L.-H."/>
            <person name="Turgeon B."/>
            <person name="Goodwin S."/>
            <person name="Spatafora J."/>
            <person name="Crous P."/>
            <person name="Grigoriev I."/>
        </authorList>
    </citation>
    <scope>NUCLEOTIDE SEQUENCE</scope>
    <source>
        <strain evidence="8">CBS 260.36</strain>
    </source>
</reference>
<dbReference type="AlphaFoldDB" id="A0A9P4IYP2"/>
<dbReference type="InterPro" id="IPR038445">
    <property type="entry name" value="NCDase_C_sf"/>
</dbReference>
<evidence type="ECO:0000259" key="6">
    <source>
        <dbReference type="Pfam" id="PF04734"/>
    </source>
</evidence>
<dbReference type="GO" id="GO:0046514">
    <property type="term" value="P:ceramide catabolic process"/>
    <property type="evidence" value="ECO:0007669"/>
    <property type="project" value="InterPro"/>
</dbReference>
<feature type="binding site" evidence="3">
    <location>
        <position position="487"/>
    </location>
    <ligand>
        <name>Zn(2+)</name>
        <dbReference type="ChEBI" id="CHEBI:29105"/>
    </ligand>
</feature>
<feature type="binding site" evidence="3">
    <location>
        <position position="129"/>
    </location>
    <ligand>
        <name>Zn(2+)</name>
        <dbReference type="ChEBI" id="CHEBI:29105"/>
    </ligand>
</feature>
<keyword evidence="5" id="KW-0732">Signal</keyword>
<dbReference type="GO" id="GO:0017040">
    <property type="term" value="F:N-acylsphingosine amidohydrolase activity"/>
    <property type="evidence" value="ECO:0007669"/>
    <property type="project" value="UniProtKB-UniRule"/>
</dbReference>
<sequence>MLGILVVLQLLLCFVQPVCAHVLRDGFRRQAGDYLVGTGKADITGPVVELNFMGYADPSQVGTGLRQRLYTRAFIVGNPSDSSERIVYLVLDTATGDTAIRDGILKGVAALGGEYSVYNKNNIAVTGTHSHSGPGAWVNYLLPQVTSLGFSHQSYDAIVQGSVLAIQRAHQSLTTGSLSVGAADLVDGNINRSPYAYDQNPAAEKAQYQYNTDKTMTLLKLTRSSDGKAIGILNWYPVHGTSLYESNTLATADNKGVAAYLFENFAATDANAAPGFVAGFSQANVGDTTPNVLGAYCSDTGLPCQYNDSTCGGKTQNCHGRGPYWQIPDNGTKSCFEIGTRQFNAAKSIYQSTSFTPITGSTVTGFHTYQDLNGFSFTSPLTGAQVTACSAALGYGFAGGTTDGPGFADFTQGANTSDPSPAQKNPLWAIASAAIHIPSPAQVACQQPKQILFDAGATTVPYQWAPNIMDVQLLRVGSLIMIISPGEATTMSGRRWKSAIAAAATSKLAITNPVVVLGGPANTYGHYIATQEEYGVQRYEGASTLHGPHSLEAHIYLTVQNLPALASQSSATAIPDGPNPPINTNNSLSFIAGVVYDNAPLGKSFGSVVTNPSSSATYSSTAYPTTVFVAANPRNNLHLESNYATIERQNADGSWTTYRTDFDWSLVFQWARTNTVLGYSQVSITWEIESTGVQSGTYRMRYFGESKQPITGSISSFSGTSGTFKVQGS</sequence>
<comment type="caution">
    <text evidence="8">The sequence shown here is derived from an EMBL/GenBank/DDBJ whole genome shotgun (WGS) entry which is preliminary data.</text>
</comment>
<dbReference type="GO" id="GO:0042759">
    <property type="term" value="P:long-chain fatty acid biosynthetic process"/>
    <property type="evidence" value="ECO:0007669"/>
    <property type="project" value="TreeGrafter"/>
</dbReference>
<dbReference type="Pfam" id="PF04734">
    <property type="entry name" value="Ceramidase_alk"/>
    <property type="match status" value="1"/>
</dbReference>
<dbReference type="GO" id="GO:0016020">
    <property type="term" value="C:membrane"/>
    <property type="evidence" value="ECO:0007669"/>
    <property type="project" value="GOC"/>
</dbReference>
<dbReference type="Gene3D" id="2.60.40.2300">
    <property type="entry name" value="Neutral/alkaline non-lysosomal ceramidase, C-terminal domain"/>
    <property type="match status" value="1"/>
</dbReference>
<accession>A0A9P4IYP2</accession>
<keyword evidence="4" id="KW-0746">Sphingolipid metabolism</keyword>
<dbReference type="InterPro" id="IPR031331">
    <property type="entry name" value="NEUT/ALK_ceramidase_C"/>
</dbReference>
<dbReference type="PANTHER" id="PTHR12670">
    <property type="entry name" value="CERAMIDASE"/>
    <property type="match status" value="1"/>
</dbReference>
<evidence type="ECO:0000313" key="8">
    <source>
        <dbReference type="EMBL" id="KAF2150905.1"/>
    </source>
</evidence>
<feature type="domain" description="Neutral/alkaline non-lysosomal ceramidase N-terminal" evidence="6">
    <location>
        <begin position="34"/>
        <end position="555"/>
    </location>
</feature>
<dbReference type="GO" id="GO:0046512">
    <property type="term" value="P:sphingosine biosynthetic process"/>
    <property type="evidence" value="ECO:0007669"/>
    <property type="project" value="TreeGrafter"/>
</dbReference>
<feature type="domain" description="Neutral/alkaline non-lysosomal ceramidase C-terminal" evidence="7">
    <location>
        <begin position="560"/>
        <end position="726"/>
    </location>
</feature>
<dbReference type="InterPro" id="IPR031329">
    <property type="entry name" value="NEUT/ALK_ceramidase_N"/>
</dbReference>
<feature type="chain" id="PRO_5040391277" description="Neutral ceramidase" evidence="5">
    <location>
        <begin position="21"/>
        <end position="729"/>
    </location>
</feature>